<feature type="compositionally biased region" description="Low complexity" evidence="2">
    <location>
        <begin position="221"/>
        <end position="234"/>
    </location>
</feature>
<feature type="compositionally biased region" description="Polar residues" evidence="2">
    <location>
        <begin position="282"/>
        <end position="292"/>
    </location>
</feature>
<evidence type="ECO:0000313" key="4">
    <source>
        <dbReference type="Proteomes" id="UP000326759"/>
    </source>
</evidence>
<evidence type="ECO:0000256" key="1">
    <source>
        <dbReference type="PROSITE-ProRule" id="PRU00497"/>
    </source>
</evidence>
<organism evidence="3 4">
    <name type="scientific">Armadillidium nasatum</name>
    <dbReference type="NCBI Taxonomy" id="96803"/>
    <lineage>
        <taxon>Eukaryota</taxon>
        <taxon>Metazoa</taxon>
        <taxon>Ecdysozoa</taxon>
        <taxon>Arthropoda</taxon>
        <taxon>Crustacea</taxon>
        <taxon>Multicrustacea</taxon>
        <taxon>Malacostraca</taxon>
        <taxon>Eumalacostraca</taxon>
        <taxon>Peracarida</taxon>
        <taxon>Isopoda</taxon>
        <taxon>Oniscidea</taxon>
        <taxon>Crinocheta</taxon>
        <taxon>Armadillidiidae</taxon>
        <taxon>Armadillidium</taxon>
    </lineage>
</organism>
<feature type="compositionally biased region" description="Basic and acidic residues" evidence="2">
    <location>
        <begin position="209"/>
        <end position="218"/>
    </location>
</feature>
<dbReference type="OrthoDB" id="7222477at2759"/>
<comment type="caution">
    <text evidence="3">The sequence shown here is derived from an EMBL/GenBank/DDBJ whole genome shotgun (WGS) entry which is preliminary data.</text>
</comment>
<sequence length="527" mass="59273">MAALVAGQEVSRRERLRKLISAARGGDVEARTALRNLRDKLRNRIGDAGRPNIEQQQPVVAIEETNTFVEPEQVVNNEPPQEAQHRRISQRQFLQDQPRVRTRPTPTVERDNTLFEPHRALNRGLEVDTRSEANAVIRVTNKTRTPPIQTIKRYSYFDEQGNYIFGYEAADGSFKEEKRGLDCIVHGKYGYVDPDGVRREFTYVSGNRCDPKAPRQDDGQVDQPQQPQQSQRPQQPRHDQFLIQTQEKIVDPIQTRTRPTPTEPIQTERRPVSSRRRRPVESQKQQPPQTNRINVVSEKHEVQINQQRIEEKSSVKQIHESQPEIPQIQSVPQFQQPKPEQFIPIEAPKKIVSHFQIATPQAPIFRPTPAPIDFNFEKEFHNLFSNFGNQRQPIPSQFVQPSRPRIASPVPVPAPTPAPVPAPAPSPVPAAKPKVVAVEEPRPAGVPHQLVFDSNTGTFKTIPLQSFTKPSGSNTPFSSPSGVGKPLPLATGVNPLPPVPFGSLTFKGSAGNSAAQFDNFFNGFHFN</sequence>
<dbReference type="PROSITE" id="PS51155">
    <property type="entry name" value="CHIT_BIND_RR_2"/>
    <property type="match status" value="1"/>
</dbReference>
<dbReference type="EMBL" id="SEYY01011951">
    <property type="protein sequence ID" value="KAB7501035.1"/>
    <property type="molecule type" value="Genomic_DNA"/>
</dbReference>
<dbReference type="Proteomes" id="UP000326759">
    <property type="component" value="Unassembled WGS sequence"/>
</dbReference>
<reference evidence="3 4" key="1">
    <citation type="journal article" date="2019" name="PLoS Biol.">
        <title>Sex chromosomes control vertical transmission of feminizing Wolbachia symbionts in an isopod.</title>
        <authorList>
            <person name="Becking T."/>
            <person name="Chebbi M.A."/>
            <person name="Giraud I."/>
            <person name="Moumen B."/>
            <person name="Laverre T."/>
            <person name="Caubet Y."/>
            <person name="Peccoud J."/>
            <person name="Gilbert C."/>
            <person name="Cordaux R."/>
        </authorList>
    </citation>
    <scope>NUCLEOTIDE SEQUENCE [LARGE SCALE GENOMIC DNA]</scope>
    <source>
        <strain evidence="3">ANa2</strain>
        <tissue evidence="3">Whole body excluding digestive tract and cuticle</tissue>
    </source>
</reference>
<dbReference type="PRINTS" id="PR00947">
    <property type="entry name" value="CUTICLE"/>
</dbReference>
<evidence type="ECO:0000313" key="3">
    <source>
        <dbReference type="EMBL" id="KAB7501035.1"/>
    </source>
</evidence>
<accession>A0A5N5T7J8</accession>
<evidence type="ECO:0000256" key="2">
    <source>
        <dbReference type="SAM" id="MobiDB-lite"/>
    </source>
</evidence>
<dbReference type="GO" id="GO:0042302">
    <property type="term" value="F:structural constituent of cuticle"/>
    <property type="evidence" value="ECO:0007669"/>
    <property type="project" value="UniProtKB-UniRule"/>
</dbReference>
<dbReference type="Pfam" id="PF00379">
    <property type="entry name" value="Chitin_bind_4"/>
    <property type="match status" value="1"/>
</dbReference>
<name>A0A5N5T7J8_9CRUS</name>
<proteinExistence type="predicted"/>
<dbReference type="AlphaFoldDB" id="A0A5N5T7J8"/>
<feature type="compositionally biased region" description="Pro residues" evidence="2">
    <location>
        <begin position="410"/>
        <end position="426"/>
    </location>
</feature>
<feature type="region of interest" description="Disordered" evidence="2">
    <location>
        <begin position="401"/>
        <end position="426"/>
    </location>
</feature>
<feature type="compositionally biased region" description="Polar residues" evidence="2">
    <location>
        <begin position="254"/>
        <end position="265"/>
    </location>
</feature>
<dbReference type="InterPro" id="IPR000618">
    <property type="entry name" value="Insect_cuticle"/>
</dbReference>
<keyword evidence="1" id="KW-0193">Cuticle</keyword>
<keyword evidence="4" id="KW-1185">Reference proteome</keyword>
<gene>
    <name evidence="3" type="ORF">Anas_13827</name>
</gene>
<protein>
    <submittedName>
        <fullName evidence="3">Uncharacterized protein</fullName>
    </submittedName>
</protein>
<feature type="region of interest" description="Disordered" evidence="2">
    <location>
        <begin position="205"/>
        <end position="292"/>
    </location>
</feature>